<name>A0A562KSD2_9FLAO</name>
<feature type="chain" id="PRO_5022910229" evidence="1">
    <location>
        <begin position="22"/>
        <end position="815"/>
    </location>
</feature>
<keyword evidence="3" id="KW-1185">Reference proteome</keyword>
<dbReference type="EMBL" id="VLKM01000001">
    <property type="protein sequence ID" value="TWH98338.1"/>
    <property type="molecule type" value="Genomic_DNA"/>
</dbReference>
<feature type="signal peptide" evidence="1">
    <location>
        <begin position="1"/>
        <end position="21"/>
    </location>
</feature>
<reference evidence="2 3" key="1">
    <citation type="journal article" date="2015" name="Stand. Genomic Sci.">
        <title>Genomic Encyclopedia of Bacterial and Archaeal Type Strains, Phase III: the genomes of soil and plant-associated and newly described type strains.</title>
        <authorList>
            <person name="Whitman W.B."/>
            <person name="Woyke T."/>
            <person name="Klenk H.P."/>
            <person name="Zhou Y."/>
            <person name="Lilburn T.G."/>
            <person name="Beck B.J."/>
            <person name="De Vos P."/>
            <person name="Vandamme P."/>
            <person name="Eisen J.A."/>
            <person name="Garrity G."/>
            <person name="Hugenholtz P."/>
            <person name="Kyrpides N.C."/>
        </authorList>
    </citation>
    <scope>NUCLEOTIDE SEQUENCE [LARGE SCALE GENOMIC DNA]</scope>
    <source>
        <strain evidence="2 3">CGMCC 1.6844</strain>
    </source>
</reference>
<dbReference type="RefSeq" id="WP_133606537.1">
    <property type="nucleotide sequence ID" value="NZ_SNZC01000001.1"/>
</dbReference>
<evidence type="ECO:0000256" key="1">
    <source>
        <dbReference type="SAM" id="SignalP"/>
    </source>
</evidence>
<dbReference type="SUPFAM" id="SSF102588">
    <property type="entry name" value="LmbE-like"/>
    <property type="match status" value="1"/>
</dbReference>
<dbReference type="SUPFAM" id="SSF52317">
    <property type="entry name" value="Class I glutamine amidotransferase-like"/>
    <property type="match status" value="1"/>
</dbReference>
<dbReference type="Proteomes" id="UP000315312">
    <property type="component" value="Unassembled WGS sequence"/>
</dbReference>
<dbReference type="InterPro" id="IPR024078">
    <property type="entry name" value="LmbE-like_dom_sf"/>
</dbReference>
<dbReference type="InterPro" id="IPR003737">
    <property type="entry name" value="GlcNAc_PI_deacetylase-related"/>
</dbReference>
<dbReference type="InterPro" id="IPR029062">
    <property type="entry name" value="Class_I_gatase-like"/>
</dbReference>
<sequence>MKRSFTSIFIFLISIITFAQAPQKLNSVEIYEQVQKLNFLGKVLYVAAHPDDENTKLITYFSNHYHAQTAYLSLTRGDGGQNLIGTELREKLGAIRTQELLAARRIDGGEQFFTRANDFGFSKEPNETFAIWNKEEVMEDVIQVIETFRPDIIVNRFSHNTPGTTHGHHTASAMLSLEAYDLVKHQPKRIFFNTSWWFYGSQEAFDAADKSKLLAINSNVFYPLKGKSNNEIAALSRSQHKCQGFGTLGSRGDETEYLELLKGDLPSNTNLFEGIDTSWNRVKGGNEIGKILYEIEKNFNFGNPSVHIPNLIKAYDLIQKLEDSHWKDIKSKQIIKIIEACSGLFMEAVADTETTTKDSNFNINIEVINRSQSNAKLISVKVLQLPLETKNAVLKNNEKTSFQFKNVIIGESVDYSNLFWLKEQQTEGMYRVSDKSIRILPEVSSNFPVVFTIEIEGKTIEFVKNICYKFNNPDDGETYVPFTVLPDVTTKIEPEVIIFNGTQSKEITVSVKAHKANAKGILSLNIPADWKVNPKEIPFEITTKNEEKKFTFTLYPTKPEIATKLSAKAQIGNQTFDDKLITIQYPHIPKQTILVPSESKLVKLDIETKGKNIGYIMGAGDEVNKNLENLGFKVSTINPNEISTEKLQQFDAIILGIRAFNVVDELKYKNKILFQYVEKGGNLIIQYNTTNNLVTKEIAPYELVLSRDRVTDENAKVTFLSPSHKVLNQPNKITEKDFTGWVQEQGLYYPNKWSSEFIPILASNDEGESSKTGGLVIAKFGKGNYIYTGLSFFRELPEGVSGAYRLLANMIALDK</sequence>
<dbReference type="AlphaFoldDB" id="A0A562KSD2"/>
<comment type="caution">
    <text evidence="2">The sequence shown here is derived from an EMBL/GenBank/DDBJ whole genome shotgun (WGS) entry which is preliminary data.</text>
</comment>
<gene>
    <name evidence="2" type="ORF">IP97_00287</name>
</gene>
<accession>A0A562KSD2</accession>
<organism evidence="2 3">
    <name type="scientific">Flavobacterium cheniae</name>
    <dbReference type="NCBI Taxonomy" id="295428"/>
    <lineage>
        <taxon>Bacteria</taxon>
        <taxon>Pseudomonadati</taxon>
        <taxon>Bacteroidota</taxon>
        <taxon>Flavobacteriia</taxon>
        <taxon>Flavobacteriales</taxon>
        <taxon>Flavobacteriaceae</taxon>
        <taxon>Flavobacterium</taxon>
    </lineage>
</organism>
<evidence type="ECO:0000313" key="3">
    <source>
        <dbReference type="Proteomes" id="UP000315312"/>
    </source>
</evidence>
<dbReference type="Gene3D" id="3.40.50.10320">
    <property type="entry name" value="LmbE-like"/>
    <property type="match status" value="1"/>
</dbReference>
<proteinExistence type="predicted"/>
<dbReference type="Pfam" id="PF02585">
    <property type="entry name" value="PIG-L"/>
    <property type="match status" value="1"/>
</dbReference>
<protein>
    <submittedName>
        <fullName evidence="2">GlcNAc-PI de-N-acetylase</fullName>
    </submittedName>
</protein>
<evidence type="ECO:0000313" key="2">
    <source>
        <dbReference type="EMBL" id="TWH98338.1"/>
    </source>
</evidence>
<keyword evidence="1" id="KW-0732">Signal</keyword>
<dbReference type="OrthoDB" id="9759749at2"/>